<evidence type="ECO:0000313" key="4">
    <source>
        <dbReference type="Proteomes" id="UP001345013"/>
    </source>
</evidence>
<dbReference type="SUPFAM" id="SSF49899">
    <property type="entry name" value="Concanavalin A-like lectins/glucanases"/>
    <property type="match status" value="1"/>
</dbReference>
<comment type="caution">
    <text evidence="3">The sequence shown here is derived from an EMBL/GenBank/DDBJ whole genome shotgun (WGS) entry which is preliminary data.</text>
</comment>
<reference evidence="3 4" key="1">
    <citation type="submission" date="2023-08" db="EMBL/GenBank/DDBJ databases">
        <title>Black Yeasts Isolated from many extreme environments.</title>
        <authorList>
            <person name="Coleine C."/>
            <person name="Stajich J.E."/>
            <person name="Selbmann L."/>
        </authorList>
    </citation>
    <scope>NUCLEOTIDE SEQUENCE [LARGE SCALE GENOMIC DNA]</scope>
    <source>
        <strain evidence="3 4">CCFEE 5885</strain>
    </source>
</reference>
<feature type="signal peptide" evidence="1">
    <location>
        <begin position="1"/>
        <end position="20"/>
    </location>
</feature>
<dbReference type="Gene3D" id="2.60.120.200">
    <property type="match status" value="1"/>
</dbReference>
<keyword evidence="1" id="KW-0732">Signal</keyword>
<feature type="domain" description="GH16" evidence="2">
    <location>
        <begin position="48"/>
        <end position="273"/>
    </location>
</feature>
<name>A0ABR0KPK3_9EURO</name>
<dbReference type="InterPro" id="IPR000757">
    <property type="entry name" value="Beta-glucanase-like"/>
</dbReference>
<gene>
    <name evidence="3" type="ORF">LTR24_000937</name>
</gene>
<dbReference type="Pfam" id="PF00722">
    <property type="entry name" value="Glyco_hydro_16"/>
    <property type="match status" value="1"/>
</dbReference>
<accession>A0ABR0KPK3</accession>
<proteinExistence type="predicted"/>
<dbReference type="PROSITE" id="PS51762">
    <property type="entry name" value="GH16_2"/>
    <property type="match status" value="1"/>
</dbReference>
<sequence>MSFSTKSLILLNILTSITNAFPAKPNRAVSTCGQIIEGAGTFMKSATFTFPGTTLPSGLIATDNQLIRDRDQDPPAPYNHIFEAENVFVKDGYLSIKVPGAQNPASAPDQAVSSGEVFTEVSDILYASVRTHAIFSTAPGTCQSSFFYKSDTEEIDIEFLSDPTSQSNQNRTADIHYTNQATDADPKSWTPQVPPKDLGTVVHEYRIDWTADFTAFYVDGVQKQKYTTNVPSQAGTWLWNNWSNGDKGWTVGPPKQDSVYKIQKIEMFYNTTRTATGCA</sequence>
<evidence type="ECO:0000259" key="2">
    <source>
        <dbReference type="PROSITE" id="PS51762"/>
    </source>
</evidence>
<organism evidence="3 4">
    <name type="scientific">Lithohypha guttulata</name>
    <dbReference type="NCBI Taxonomy" id="1690604"/>
    <lineage>
        <taxon>Eukaryota</taxon>
        <taxon>Fungi</taxon>
        <taxon>Dikarya</taxon>
        <taxon>Ascomycota</taxon>
        <taxon>Pezizomycotina</taxon>
        <taxon>Eurotiomycetes</taxon>
        <taxon>Chaetothyriomycetidae</taxon>
        <taxon>Chaetothyriales</taxon>
        <taxon>Trichomeriaceae</taxon>
        <taxon>Lithohypha</taxon>
    </lineage>
</organism>
<keyword evidence="4" id="KW-1185">Reference proteome</keyword>
<dbReference type="EMBL" id="JAVRRG010000006">
    <property type="protein sequence ID" value="KAK5100791.1"/>
    <property type="molecule type" value="Genomic_DNA"/>
</dbReference>
<dbReference type="Proteomes" id="UP001345013">
    <property type="component" value="Unassembled WGS sequence"/>
</dbReference>
<dbReference type="CDD" id="cd00413">
    <property type="entry name" value="Glyco_hydrolase_16"/>
    <property type="match status" value="1"/>
</dbReference>
<dbReference type="PANTHER" id="PTHR38121">
    <property type="entry name" value="GH16 DOMAIN-CONTAINING PROTEIN"/>
    <property type="match status" value="1"/>
</dbReference>
<dbReference type="InterPro" id="IPR013320">
    <property type="entry name" value="ConA-like_dom_sf"/>
</dbReference>
<protein>
    <recommendedName>
        <fullName evidence="2">GH16 domain-containing protein</fullName>
    </recommendedName>
</protein>
<evidence type="ECO:0000313" key="3">
    <source>
        <dbReference type="EMBL" id="KAK5100791.1"/>
    </source>
</evidence>
<evidence type="ECO:0000256" key="1">
    <source>
        <dbReference type="SAM" id="SignalP"/>
    </source>
</evidence>
<dbReference type="PANTHER" id="PTHR38121:SF2">
    <property type="entry name" value="ACYLTRANSFERASE 3 DOMAIN-CONTAINING PROTEIN"/>
    <property type="match status" value="1"/>
</dbReference>
<feature type="chain" id="PRO_5045947636" description="GH16 domain-containing protein" evidence="1">
    <location>
        <begin position="21"/>
        <end position="279"/>
    </location>
</feature>